<feature type="transmembrane region" description="Helical" evidence="1">
    <location>
        <begin position="29"/>
        <end position="57"/>
    </location>
</feature>
<dbReference type="AlphaFoldDB" id="A0A517SVT2"/>
<dbReference type="EMBL" id="CP036272">
    <property type="protein sequence ID" value="QDT60220.1"/>
    <property type="molecule type" value="Genomic_DNA"/>
</dbReference>
<gene>
    <name evidence="2" type="ORF">SV7mr_27400</name>
</gene>
<protein>
    <submittedName>
        <fullName evidence="2">Uncharacterized protein</fullName>
    </submittedName>
</protein>
<keyword evidence="1" id="KW-0812">Transmembrane</keyword>
<sequence length="66" mass="6724">MGIFIIAACVIGVATAANSQEESPVLWGILAVVFCVGGGLFGGWLGQCIGGVSAFGFMQLKIARYG</sequence>
<reference evidence="2 3" key="1">
    <citation type="submission" date="2019-02" db="EMBL/GenBank/DDBJ databases">
        <title>Deep-cultivation of Planctomycetes and their phenomic and genomic characterization uncovers novel biology.</title>
        <authorList>
            <person name="Wiegand S."/>
            <person name="Jogler M."/>
            <person name="Boedeker C."/>
            <person name="Pinto D."/>
            <person name="Vollmers J."/>
            <person name="Rivas-Marin E."/>
            <person name="Kohn T."/>
            <person name="Peeters S.H."/>
            <person name="Heuer A."/>
            <person name="Rast P."/>
            <person name="Oberbeckmann S."/>
            <person name="Bunk B."/>
            <person name="Jeske O."/>
            <person name="Meyerdierks A."/>
            <person name="Storesund J.E."/>
            <person name="Kallscheuer N."/>
            <person name="Luecker S."/>
            <person name="Lage O.M."/>
            <person name="Pohl T."/>
            <person name="Merkel B.J."/>
            <person name="Hornburger P."/>
            <person name="Mueller R.-W."/>
            <person name="Bruemmer F."/>
            <person name="Labrenz M."/>
            <person name="Spormann A.M."/>
            <person name="Op den Camp H."/>
            <person name="Overmann J."/>
            <person name="Amann R."/>
            <person name="Jetten M.S.M."/>
            <person name="Mascher T."/>
            <person name="Medema M.H."/>
            <person name="Devos D.P."/>
            <person name="Kaster A.-K."/>
            <person name="Ovreas L."/>
            <person name="Rohde M."/>
            <person name="Galperin M.Y."/>
            <person name="Jogler C."/>
        </authorList>
    </citation>
    <scope>NUCLEOTIDE SEQUENCE [LARGE SCALE GENOMIC DNA]</scope>
    <source>
        <strain evidence="2 3">SV_7m_r</strain>
    </source>
</reference>
<dbReference type="Proteomes" id="UP000315003">
    <property type="component" value="Chromosome"/>
</dbReference>
<accession>A0A517SVT2</accession>
<evidence type="ECO:0000313" key="2">
    <source>
        <dbReference type="EMBL" id="QDT60220.1"/>
    </source>
</evidence>
<proteinExistence type="predicted"/>
<dbReference type="RefSeq" id="WP_145272576.1">
    <property type="nucleotide sequence ID" value="NZ_CP036272.1"/>
</dbReference>
<evidence type="ECO:0000256" key="1">
    <source>
        <dbReference type="SAM" id="Phobius"/>
    </source>
</evidence>
<name>A0A517SVT2_9BACT</name>
<keyword evidence="1" id="KW-1133">Transmembrane helix</keyword>
<organism evidence="2 3">
    <name type="scientific">Stieleria bergensis</name>
    <dbReference type="NCBI Taxonomy" id="2528025"/>
    <lineage>
        <taxon>Bacteria</taxon>
        <taxon>Pseudomonadati</taxon>
        <taxon>Planctomycetota</taxon>
        <taxon>Planctomycetia</taxon>
        <taxon>Pirellulales</taxon>
        <taxon>Pirellulaceae</taxon>
        <taxon>Stieleria</taxon>
    </lineage>
</organism>
<keyword evidence="3" id="KW-1185">Reference proteome</keyword>
<evidence type="ECO:0000313" key="3">
    <source>
        <dbReference type="Proteomes" id="UP000315003"/>
    </source>
</evidence>
<keyword evidence="1" id="KW-0472">Membrane</keyword>